<organism evidence="1">
    <name type="scientific">Sesamum radiatum</name>
    <name type="common">Black benniseed</name>
    <dbReference type="NCBI Taxonomy" id="300843"/>
    <lineage>
        <taxon>Eukaryota</taxon>
        <taxon>Viridiplantae</taxon>
        <taxon>Streptophyta</taxon>
        <taxon>Embryophyta</taxon>
        <taxon>Tracheophyta</taxon>
        <taxon>Spermatophyta</taxon>
        <taxon>Magnoliopsida</taxon>
        <taxon>eudicotyledons</taxon>
        <taxon>Gunneridae</taxon>
        <taxon>Pentapetalae</taxon>
        <taxon>asterids</taxon>
        <taxon>lamiids</taxon>
        <taxon>Lamiales</taxon>
        <taxon>Pedaliaceae</taxon>
        <taxon>Sesamum</taxon>
    </lineage>
</organism>
<evidence type="ECO:0000313" key="1">
    <source>
        <dbReference type="EMBL" id="KAL0335354.1"/>
    </source>
</evidence>
<dbReference type="PANTHER" id="PTHR35123:SF3">
    <property type="entry name" value="TRANSMEMBRANE PROTEIN"/>
    <property type="match status" value="1"/>
</dbReference>
<accession>A0AAW2MV17</accession>
<dbReference type="PANTHER" id="PTHR35123">
    <property type="entry name" value="OS07G0633900 PROTEIN-RELATED"/>
    <property type="match status" value="1"/>
</dbReference>
<sequence length="167" mass="19511">MPIQHFIHKETMLQTEFQESGGGRWRGGYERLYDSSEERTVRTRRFLMRRVDGRVKGVKLSRARKLNWKPFSIMFVLSRKIAGFVRRLKMDDACPAIIFSCQWGLPVISHSSVNRRQTPISSYRGLTWFSVHLVQELLSSNMNLILILTPCLDVKYIVVLEHEINSL</sequence>
<comment type="caution">
    <text evidence="1">The sequence shown here is derived from an EMBL/GenBank/DDBJ whole genome shotgun (WGS) entry which is preliminary data.</text>
</comment>
<reference evidence="1" key="2">
    <citation type="journal article" date="2024" name="Plant">
        <title>Genomic evolution and insights into agronomic trait innovations of Sesamum species.</title>
        <authorList>
            <person name="Miao H."/>
            <person name="Wang L."/>
            <person name="Qu L."/>
            <person name="Liu H."/>
            <person name="Sun Y."/>
            <person name="Le M."/>
            <person name="Wang Q."/>
            <person name="Wei S."/>
            <person name="Zheng Y."/>
            <person name="Lin W."/>
            <person name="Duan Y."/>
            <person name="Cao H."/>
            <person name="Xiong S."/>
            <person name="Wang X."/>
            <person name="Wei L."/>
            <person name="Li C."/>
            <person name="Ma Q."/>
            <person name="Ju M."/>
            <person name="Zhao R."/>
            <person name="Li G."/>
            <person name="Mu C."/>
            <person name="Tian Q."/>
            <person name="Mei H."/>
            <person name="Zhang T."/>
            <person name="Gao T."/>
            <person name="Zhang H."/>
        </authorList>
    </citation>
    <scope>NUCLEOTIDE SEQUENCE</scope>
    <source>
        <strain evidence="1">G02</strain>
    </source>
</reference>
<proteinExistence type="predicted"/>
<dbReference type="AlphaFoldDB" id="A0AAW2MV17"/>
<gene>
    <name evidence="1" type="ORF">Sradi_4747300</name>
</gene>
<dbReference type="EMBL" id="JACGWJ010000021">
    <property type="protein sequence ID" value="KAL0335354.1"/>
    <property type="molecule type" value="Genomic_DNA"/>
</dbReference>
<reference evidence="1" key="1">
    <citation type="submission" date="2020-06" db="EMBL/GenBank/DDBJ databases">
        <authorList>
            <person name="Li T."/>
            <person name="Hu X."/>
            <person name="Zhang T."/>
            <person name="Song X."/>
            <person name="Zhang H."/>
            <person name="Dai N."/>
            <person name="Sheng W."/>
            <person name="Hou X."/>
            <person name="Wei L."/>
        </authorList>
    </citation>
    <scope>NUCLEOTIDE SEQUENCE</scope>
    <source>
        <strain evidence="1">G02</strain>
        <tissue evidence="1">Leaf</tissue>
    </source>
</reference>
<name>A0AAW2MV17_SESRA</name>
<protein>
    <submittedName>
        <fullName evidence="1">Uncharacterized protein</fullName>
    </submittedName>
</protein>